<evidence type="ECO:0000313" key="1">
    <source>
        <dbReference type="EMBL" id="GFY40124.1"/>
    </source>
</evidence>
<protein>
    <submittedName>
        <fullName evidence="1">Uncharacterized protein</fullName>
    </submittedName>
</protein>
<dbReference type="AlphaFoldDB" id="A0A8X6WTI7"/>
<reference evidence="1" key="1">
    <citation type="submission" date="2020-08" db="EMBL/GenBank/DDBJ databases">
        <title>Multicomponent nature underlies the extraordinary mechanical properties of spider dragline silk.</title>
        <authorList>
            <person name="Kono N."/>
            <person name="Nakamura H."/>
            <person name="Mori M."/>
            <person name="Yoshida Y."/>
            <person name="Ohtoshi R."/>
            <person name="Malay A.D."/>
            <person name="Moran D.A.P."/>
            <person name="Tomita M."/>
            <person name="Numata K."/>
            <person name="Arakawa K."/>
        </authorList>
    </citation>
    <scope>NUCLEOTIDE SEQUENCE</scope>
</reference>
<name>A0A8X6WTI7_9ARAC</name>
<organism evidence="1 2">
    <name type="scientific">Trichonephila inaurata madagascariensis</name>
    <dbReference type="NCBI Taxonomy" id="2747483"/>
    <lineage>
        <taxon>Eukaryota</taxon>
        <taxon>Metazoa</taxon>
        <taxon>Ecdysozoa</taxon>
        <taxon>Arthropoda</taxon>
        <taxon>Chelicerata</taxon>
        <taxon>Arachnida</taxon>
        <taxon>Araneae</taxon>
        <taxon>Araneomorphae</taxon>
        <taxon>Entelegynae</taxon>
        <taxon>Araneoidea</taxon>
        <taxon>Nephilidae</taxon>
        <taxon>Trichonephila</taxon>
        <taxon>Trichonephila inaurata</taxon>
    </lineage>
</organism>
<dbReference type="Proteomes" id="UP000886998">
    <property type="component" value="Unassembled WGS sequence"/>
</dbReference>
<dbReference type="InterPro" id="IPR015424">
    <property type="entry name" value="PyrdxlP-dep_Trfase"/>
</dbReference>
<keyword evidence="2" id="KW-1185">Reference proteome</keyword>
<dbReference type="OrthoDB" id="1934753at2759"/>
<dbReference type="EMBL" id="BMAV01001706">
    <property type="protein sequence ID" value="GFY40124.1"/>
    <property type="molecule type" value="Genomic_DNA"/>
</dbReference>
<sequence>MASHTVMNFAPGPAKIPEEVLQQAHSEFFNYNNTGMSIVDRYLPTALDILVGFVHLVTSFLKFSLLDDLRIIIIFLIDPGLMPVAHETLIPASLIVSRHVFEKNAGTEKKLFVHLPRRPIMT</sequence>
<dbReference type="SUPFAM" id="SSF53383">
    <property type="entry name" value="PLP-dependent transferases"/>
    <property type="match status" value="1"/>
</dbReference>
<accession>A0A8X6WTI7</accession>
<gene>
    <name evidence="1" type="ORF">TNIN_155721</name>
</gene>
<evidence type="ECO:0000313" key="2">
    <source>
        <dbReference type="Proteomes" id="UP000886998"/>
    </source>
</evidence>
<proteinExistence type="predicted"/>
<comment type="caution">
    <text evidence="1">The sequence shown here is derived from an EMBL/GenBank/DDBJ whole genome shotgun (WGS) entry which is preliminary data.</text>
</comment>